<comment type="pathway">
    <text evidence="1">Amino-acid biosynthesis; L-asparagine biosynthesis; L-asparagine from L-aspartate (L-Gln route): step 1/1.</text>
</comment>
<dbReference type="InterPro" id="IPR033738">
    <property type="entry name" value="AsnB_N"/>
</dbReference>
<dbReference type="InterPro" id="IPR014729">
    <property type="entry name" value="Rossmann-like_a/b/a_fold"/>
</dbReference>
<evidence type="ECO:0000313" key="11">
    <source>
        <dbReference type="Proteomes" id="UP000494245"/>
    </source>
</evidence>
<keyword evidence="11" id="KW-1185">Reference proteome</keyword>
<dbReference type="InterPro" id="IPR029055">
    <property type="entry name" value="Ntn_hydrolases_N"/>
</dbReference>
<feature type="domain" description="Glutamine amidotransferase type-2" evidence="9">
    <location>
        <begin position="2"/>
        <end position="250"/>
    </location>
</feature>
<evidence type="ECO:0000256" key="6">
    <source>
        <dbReference type="ARBA" id="ARBA00022962"/>
    </source>
</evidence>
<keyword evidence="6" id="KW-0315">Glutamine amidotransferase</keyword>
<name>A0A6V8LYE5_9BACT</name>
<dbReference type="Pfam" id="PF00733">
    <property type="entry name" value="Asn_synthase"/>
    <property type="match status" value="1"/>
</dbReference>
<dbReference type="PANTHER" id="PTHR43284">
    <property type="entry name" value="ASPARAGINE SYNTHETASE (GLUTAMINE-HYDROLYZING)"/>
    <property type="match status" value="1"/>
</dbReference>
<keyword evidence="4 8" id="KW-0547">Nucleotide-binding</keyword>
<evidence type="ECO:0000313" key="10">
    <source>
        <dbReference type="EMBL" id="GFK94826.1"/>
    </source>
</evidence>
<dbReference type="CDD" id="cd01991">
    <property type="entry name" value="Asn_synthase_B_C"/>
    <property type="match status" value="1"/>
</dbReference>
<dbReference type="InterPro" id="IPR017932">
    <property type="entry name" value="GATase_2_dom"/>
</dbReference>
<dbReference type="Gene3D" id="3.40.50.620">
    <property type="entry name" value="HUPs"/>
    <property type="match status" value="1"/>
</dbReference>
<dbReference type="GO" id="GO:0006529">
    <property type="term" value="P:asparagine biosynthetic process"/>
    <property type="evidence" value="ECO:0007669"/>
    <property type="project" value="InterPro"/>
</dbReference>
<proteinExistence type="inferred from homology"/>
<dbReference type="AlphaFoldDB" id="A0A6V8LYE5"/>
<dbReference type="PANTHER" id="PTHR43284:SF1">
    <property type="entry name" value="ASPARAGINE SYNTHETASE"/>
    <property type="match status" value="1"/>
</dbReference>
<dbReference type="Gene3D" id="3.60.20.10">
    <property type="entry name" value="Glutamine Phosphoribosylpyrophosphate, subunit 1, domain 1"/>
    <property type="match status" value="1"/>
</dbReference>
<comment type="catalytic activity">
    <reaction evidence="7">
        <text>L-aspartate + L-glutamine + ATP + H2O = L-asparagine + L-glutamate + AMP + diphosphate + H(+)</text>
        <dbReference type="Rhea" id="RHEA:12228"/>
        <dbReference type="ChEBI" id="CHEBI:15377"/>
        <dbReference type="ChEBI" id="CHEBI:15378"/>
        <dbReference type="ChEBI" id="CHEBI:29985"/>
        <dbReference type="ChEBI" id="CHEBI:29991"/>
        <dbReference type="ChEBI" id="CHEBI:30616"/>
        <dbReference type="ChEBI" id="CHEBI:33019"/>
        <dbReference type="ChEBI" id="CHEBI:58048"/>
        <dbReference type="ChEBI" id="CHEBI:58359"/>
        <dbReference type="ChEBI" id="CHEBI:456215"/>
        <dbReference type="EC" id="6.3.5.4"/>
    </reaction>
</comment>
<evidence type="ECO:0000256" key="8">
    <source>
        <dbReference type="PIRSR" id="PIRSR001589-2"/>
    </source>
</evidence>
<reference evidence="10 11" key="2">
    <citation type="submission" date="2020-05" db="EMBL/GenBank/DDBJ databases">
        <title>Draft genome sequence of Desulfovibrio sp. strainFSS-1.</title>
        <authorList>
            <person name="Shimoshige H."/>
            <person name="Kobayashi H."/>
            <person name="Maekawa T."/>
        </authorList>
    </citation>
    <scope>NUCLEOTIDE SEQUENCE [LARGE SCALE GENOMIC DNA]</scope>
    <source>
        <strain evidence="10 11">SIID29052-01</strain>
    </source>
</reference>
<keyword evidence="10" id="KW-0436">Ligase</keyword>
<evidence type="ECO:0000256" key="2">
    <source>
        <dbReference type="ARBA" id="ARBA00005752"/>
    </source>
</evidence>
<evidence type="ECO:0000256" key="1">
    <source>
        <dbReference type="ARBA" id="ARBA00005187"/>
    </source>
</evidence>
<dbReference type="SUPFAM" id="SSF52402">
    <property type="entry name" value="Adenine nucleotide alpha hydrolases-like"/>
    <property type="match status" value="1"/>
</dbReference>
<comment type="similarity">
    <text evidence="2">Belongs to the asparagine synthetase family.</text>
</comment>
<gene>
    <name evidence="10" type="primary">asnB_2</name>
    <name evidence="10" type="ORF">NNJEOMEG_02674</name>
</gene>
<dbReference type="EC" id="6.3.5.4" evidence="3"/>
<comment type="caution">
    <text evidence="10">The sequence shown here is derived from an EMBL/GenBank/DDBJ whole genome shotgun (WGS) entry which is preliminary data.</text>
</comment>
<dbReference type="SUPFAM" id="SSF56235">
    <property type="entry name" value="N-terminal nucleophile aminohydrolases (Ntn hydrolases)"/>
    <property type="match status" value="1"/>
</dbReference>
<dbReference type="EMBL" id="BLTE01000012">
    <property type="protein sequence ID" value="GFK94826.1"/>
    <property type="molecule type" value="Genomic_DNA"/>
</dbReference>
<dbReference type="InterPro" id="IPR006426">
    <property type="entry name" value="Asn_synth_AEB"/>
</dbReference>
<dbReference type="InterPro" id="IPR001962">
    <property type="entry name" value="Asn_synthase"/>
</dbReference>
<feature type="binding site" evidence="8">
    <location>
        <position position="138"/>
    </location>
    <ligand>
        <name>L-glutamine</name>
        <dbReference type="ChEBI" id="CHEBI:58359"/>
    </ligand>
</feature>
<dbReference type="GO" id="GO:0005524">
    <property type="term" value="F:ATP binding"/>
    <property type="evidence" value="ECO:0007669"/>
    <property type="project" value="UniProtKB-KW"/>
</dbReference>
<dbReference type="GO" id="GO:0004066">
    <property type="term" value="F:asparagine synthase (glutamine-hydrolyzing) activity"/>
    <property type="evidence" value="ECO:0007669"/>
    <property type="project" value="UniProtKB-EC"/>
</dbReference>
<evidence type="ECO:0000256" key="3">
    <source>
        <dbReference type="ARBA" id="ARBA00012737"/>
    </source>
</evidence>
<organism evidence="10 11">
    <name type="scientific">Fundidesulfovibrio magnetotacticus</name>
    <dbReference type="NCBI Taxonomy" id="2730080"/>
    <lineage>
        <taxon>Bacteria</taxon>
        <taxon>Pseudomonadati</taxon>
        <taxon>Thermodesulfobacteriota</taxon>
        <taxon>Desulfovibrionia</taxon>
        <taxon>Desulfovibrionales</taxon>
        <taxon>Desulfovibrionaceae</taxon>
        <taxon>Fundidesulfovibrio</taxon>
    </lineage>
</organism>
<dbReference type="CDD" id="cd00712">
    <property type="entry name" value="AsnB"/>
    <property type="match status" value="1"/>
</dbReference>
<evidence type="ECO:0000256" key="4">
    <source>
        <dbReference type="ARBA" id="ARBA00022741"/>
    </source>
</evidence>
<dbReference type="Proteomes" id="UP000494245">
    <property type="component" value="Unassembled WGS sequence"/>
</dbReference>
<protein>
    <recommendedName>
        <fullName evidence="3">asparagine synthase (glutamine-hydrolyzing)</fullName>
        <ecNumber evidence="3">6.3.5.4</ecNumber>
    </recommendedName>
</protein>
<dbReference type="NCBIfam" id="TIGR01536">
    <property type="entry name" value="asn_synth_AEB"/>
    <property type="match status" value="1"/>
</dbReference>
<evidence type="ECO:0000256" key="7">
    <source>
        <dbReference type="ARBA" id="ARBA00048741"/>
    </source>
</evidence>
<dbReference type="Pfam" id="PF13537">
    <property type="entry name" value="GATase_7"/>
    <property type="match status" value="1"/>
</dbReference>
<sequence>MCGILGLVRRGVHAPSLSLMPPMAGLMRHRGPDGDGYAAFDPDSGEVQVLAGPDTPRSVLESSLPYAPKQQAGALPERFRVGLGHRRLAIIDLSAAGHQPLCDPTGRYWIAFNGEIYNFRDVRREIEAQGHRFQGASDTEVALAAYALWGDACQERFNGMWTMLVWDRRERTLWISRDRFGVKPLFYVDRPDCFAVASEIKCLLPLGPLEPDRREALAYLADGPSEAHTETMFQGVRRFPPGACALLRPDDPPGSLTPRRWFHMPPPCLEHSFSASRLDSLAEEYRELLKDAVRLRLFADVKVSCALSGGLDSSSIALLASEVRREQGDSHLLATVSNVYTDPRDAAVDESRWVDFMARLLPVESLRVEPGPEDLLANNDLGLWHYENVHEDMPQAFLATFGLCRASGITVNLDGQGADENLAGYLRYVRDFLARPAARGIDYWRTFLKAPLPFREKLFAVLRLKTRPGGSPLEHLAAARLDPDYRAARRVSTAFADQPLNVTLHGNLGGSLPKLLRNVDCHSMFHGIESRQPFMDYRLILFLNALPAAYKIHGGWTKFLARKAFQGRLPDEVVWRRDKMGWPQPLKRWMAPLQAGPMRLPVLQSPYLKDLLGDALDNALLDALMPSYRLSARLYNLARHHALFHELAPAALAQGRDPRAAIASGDAP</sequence>
<dbReference type="InterPro" id="IPR051786">
    <property type="entry name" value="ASN_synthetase/amidase"/>
</dbReference>
<evidence type="ECO:0000256" key="5">
    <source>
        <dbReference type="ARBA" id="ARBA00022840"/>
    </source>
</evidence>
<dbReference type="PIRSF" id="PIRSF001589">
    <property type="entry name" value="Asn_synthetase_glu-h"/>
    <property type="match status" value="1"/>
</dbReference>
<dbReference type="RefSeq" id="WP_173085273.1">
    <property type="nucleotide sequence ID" value="NZ_BLTE01000012.1"/>
</dbReference>
<reference evidence="10 11" key="1">
    <citation type="submission" date="2020-04" db="EMBL/GenBank/DDBJ databases">
        <authorList>
            <consortium name="Desulfovibrio sp. FSS-1 genome sequencing consortium"/>
            <person name="Shimoshige H."/>
            <person name="Kobayashi H."/>
            <person name="Maekawa T."/>
        </authorList>
    </citation>
    <scope>NUCLEOTIDE SEQUENCE [LARGE SCALE GENOMIC DNA]</scope>
    <source>
        <strain evidence="10 11">SIID29052-01</strain>
    </source>
</reference>
<keyword evidence="5 8" id="KW-0067">ATP-binding</keyword>
<evidence type="ECO:0000259" key="9">
    <source>
        <dbReference type="PROSITE" id="PS51278"/>
    </source>
</evidence>
<dbReference type="PROSITE" id="PS51278">
    <property type="entry name" value="GATASE_TYPE_2"/>
    <property type="match status" value="1"/>
</dbReference>
<accession>A0A6V8LYE5</accession>